<protein>
    <submittedName>
        <fullName evidence="1">Uncharacterized protein</fullName>
    </submittedName>
</protein>
<dbReference type="EMBL" id="CP046115">
    <property type="protein sequence ID" value="QGN39057.1"/>
    <property type="molecule type" value="Genomic_DNA"/>
</dbReference>
<dbReference type="Proteomes" id="UP000427108">
    <property type="component" value="Chromosome"/>
</dbReference>
<evidence type="ECO:0000313" key="2">
    <source>
        <dbReference type="Proteomes" id="UP000427108"/>
    </source>
</evidence>
<accession>A0A6B8MZP1</accession>
<evidence type="ECO:0000313" key="1">
    <source>
        <dbReference type="EMBL" id="QGN39057.1"/>
    </source>
</evidence>
<sequence length="159" mass="18140">MNKIERNVWKLNNIPPLEYCSIFRAQKLLNCEVEDLLHWHDIGAINLAIKLKNIPGMLNIAISKNRDIANPQSENHLNHTNILRKKEEIWSQYSTVDRVLEIKESVSAIETLHGNQAIQTQIKAIVSGLWHIAEKNLGELRECPDHNQLVQNVSAIAPT</sequence>
<dbReference type="AlphaFoldDB" id="A0A6B8MZP1"/>
<gene>
    <name evidence="1" type="ORF">GJ746_17915</name>
</gene>
<dbReference type="OrthoDB" id="6580368at2"/>
<name>A0A6B8MZP1_KLEOX</name>
<dbReference type="RefSeq" id="WP_154681412.1">
    <property type="nucleotide sequence ID" value="NZ_CP046115.1"/>
</dbReference>
<proteinExistence type="predicted"/>
<reference evidence="1 2" key="1">
    <citation type="submission" date="2019-11" db="EMBL/GenBank/DDBJ databases">
        <title>Isolation and Application of One Kind of P-Hydroxybenzoic Acid Degrading Bacterium in Mitigating Cropping Obstacle of Cucumber.</title>
        <authorList>
            <person name="Wu F."/>
            <person name="An Y."/>
        </authorList>
    </citation>
    <scope>NUCLEOTIDE SEQUENCE [LARGE SCALE GENOMIC DNA]</scope>
    <source>
        <strain evidence="1 2">P620</strain>
    </source>
</reference>
<organism evidence="1 2">
    <name type="scientific">Klebsiella oxytoca</name>
    <dbReference type="NCBI Taxonomy" id="571"/>
    <lineage>
        <taxon>Bacteria</taxon>
        <taxon>Pseudomonadati</taxon>
        <taxon>Pseudomonadota</taxon>
        <taxon>Gammaproteobacteria</taxon>
        <taxon>Enterobacterales</taxon>
        <taxon>Enterobacteriaceae</taxon>
        <taxon>Klebsiella/Raoultella group</taxon>
        <taxon>Klebsiella</taxon>
    </lineage>
</organism>